<evidence type="ECO:0000256" key="1">
    <source>
        <dbReference type="ARBA" id="ARBA00004903"/>
    </source>
</evidence>
<dbReference type="GO" id="GO:0005829">
    <property type="term" value="C:cytosol"/>
    <property type="evidence" value="ECO:0007669"/>
    <property type="project" value="TreeGrafter"/>
</dbReference>
<dbReference type="PANTHER" id="PTHR48069">
    <property type="entry name" value="DIHYDROFOLATE REDUCTASE"/>
    <property type="match status" value="1"/>
</dbReference>
<evidence type="ECO:0000256" key="4">
    <source>
        <dbReference type="ARBA" id="ARBA00022563"/>
    </source>
</evidence>
<dbReference type="OrthoDB" id="9804315at2"/>
<comment type="caution">
    <text evidence="10">The sequence shown here is derived from an EMBL/GenBank/DDBJ whole genome shotgun (WGS) entry which is preliminary data.</text>
</comment>
<keyword evidence="4 7" id="KW-0554">One-carbon metabolism</keyword>
<dbReference type="PANTHER" id="PTHR48069:SF3">
    <property type="entry name" value="DIHYDROFOLATE REDUCTASE"/>
    <property type="match status" value="1"/>
</dbReference>
<dbReference type="EC" id="1.5.1.3" evidence="3 7"/>
<proteinExistence type="inferred from homology"/>
<dbReference type="Pfam" id="PF00186">
    <property type="entry name" value="DHFR_1"/>
    <property type="match status" value="1"/>
</dbReference>
<keyword evidence="11" id="KW-1185">Reference proteome</keyword>
<dbReference type="InterPro" id="IPR012259">
    <property type="entry name" value="DHFR"/>
</dbReference>
<dbReference type="eggNOG" id="COG0262">
    <property type="taxonomic scope" value="Bacteria"/>
</dbReference>
<dbReference type="UniPathway" id="UPA00077">
    <property type="reaction ID" value="UER00158"/>
</dbReference>
<evidence type="ECO:0000256" key="5">
    <source>
        <dbReference type="ARBA" id="ARBA00022857"/>
    </source>
</evidence>
<feature type="domain" description="DHFR" evidence="9">
    <location>
        <begin position="1"/>
        <end position="176"/>
    </location>
</feature>
<evidence type="ECO:0000313" key="11">
    <source>
        <dbReference type="Proteomes" id="UP000019365"/>
    </source>
</evidence>
<name>W7UTZ5_RUMFL</name>
<evidence type="ECO:0000313" key="10">
    <source>
        <dbReference type="EMBL" id="EWM52290.1"/>
    </source>
</evidence>
<evidence type="ECO:0000256" key="7">
    <source>
        <dbReference type="PIRNR" id="PIRNR000194"/>
    </source>
</evidence>
<dbReference type="InterPro" id="IPR001796">
    <property type="entry name" value="DHFR_dom"/>
</dbReference>
<sequence>MINIIAAVAANGVIGSGGKIPWHIPQDMNYFRRITSGHIIIMGRRSFEEIGRPLPDRLNIVVSRSKSFRSSGLITAKSLSQAVELAEKEIKNGKLRREIFLCGGAGIYREGLGIADRLYLTELDREYEGDVYFPHFSGKDFRLVSSERYDEAELCFNVYLRNVNSRPYPDKSQEKS</sequence>
<dbReference type="PATRIC" id="fig|1341157.4.peg.3063"/>
<dbReference type="PROSITE" id="PS00075">
    <property type="entry name" value="DHFR_1"/>
    <property type="match status" value="1"/>
</dbReference>
<dbReference type="CDD" id="cd00209">
    <property type="entry name" value="DHFR"/>
    <property type="match status" value="1"/>
</dbReference>
<dbReference type="InterPro" id="IPR017925">
    <property type="entry name" value="DHFR_CS"/>
</dbReference>
<comment type="pathway">
    <text evidence="1 7">Cofactor biosynthesis; tetrahydrofolate biosynthesis; 5,6,7,8-tetrahydrofolate from 7,8-dihydrofolate: step 1/1.</text>
</comment>
<keyword evidence="5 7" id="KW-0521">NADP</keyword>
<evidence type="ECO:0000256" key="6">
    <source>
        <dbReference type="ARBA" id="ARBA00023002"/>
    </source>
</evidence>
<reference evidence="10 11" key="1">
    <citation type="journal article" date="2014" name="PLoS ONE">
        <title>Rumen cellulosomics: divergent fiber-degrading strategies revealed by comparative genome-wide analysis of six ruminococcal strains.</title>
        <authorList>
            <person name="Dassa B."/>
            <person name="Borovok I."/>
            <person name="Ruimy-Israeli V."/>
            <person name="Lamed R."/>
            <person name="Flint H.J."/>
            <person name="Duncan S.H."/>
            <person name="Henrissat B."/>
            <person name="Coutinho P."/>
            <person name="Morrison M."/>
            <person name="Mosoni P."/>
            <person name="Yeoman C.J."/>
            <person name="White B.A."/>
            <person name="Bayer E.A."/>
        </authorList>
    </citation>
    <scope>NUCLEOTIDE SEQUENCE [LARGE SCALE GENOMIC DNA]</scope>
    <source>
        <strain evidence="10 11">007c</strain>
    </source>
</reference>
<dbReference type="RefSeq" id="WP_051456716.1">
    <property type="nucleotide sequence ID" value="NZ_ATAX01000036.1"/>
</dbReference>
<comment type="similarity">
    <text evidence="2 7 8">Belongs to the dihydrofolate reductase family.</text>
</comment>
<evidence type="ECO:0000259" key="9">
    <source>
        <dbReference type="PROSITE" id="PS51330"/>
    </source>
</evidence>
<dbReference type="AlphaFoldDB" id="W7UTZ5"/>
<dbReference type="SUPFAM" id="SSF53597">
    <property type="entry name" value="Dihydrofolate reductase-like"/>
    <property type="match status" value="1"/>
</dbReference>
<dbReference type="GO" id="GO:0050661">
    <property type="term" value="F:NADP binding"/>
    <property type="evidence" value="ECO:0007669"/>
    <property type="project" value="InterPro"/>
</dbReference>
<dbReference type="Proteomes" id="UP000019365">
    <property type="component" value="Unassembled WGS sequence"/>
</dbReference>
<evidence type="ECO:0000256" key="2">
    <source>
        <dbReference type="ARBA" id="ARBA00009539"/>
    </source>
</evidence>
<evidence type="ECO:0000256" key="8">
    <source>
        <dbReference type="RuleBase" id="RU004474"/>
    </source>
</evidence>
<dbReference type="GO" id="GO:0006730">
    <property type="term" value="P:one-carbon metabolic process"/>
    <property type="evidence" value="ECO:0007669"/>
    <property type="project" value="UniProtKB-KW"/>
</dbReference>
<dbReference type="GO" id="GO:0046452">
    <property type="term" value="P:dihydrofolate metabolic process"/>
    <property type="evidence" value="ECO:0007669"/>
    <property type="project" value="TreeGrafter"/>
</dbReference>
<organism evidence="10 11">
    <name type="scientific">Ruminococcus flavefaciens 007c</name>
    <dbReference type="NCBI Taxonomy" id="1341157"/>
    <lineage>
        <taxon>Bacteria</taxon>
        <taxon>Bacillati</taxon>
        <taxon>Bacillota</taxon>
        <taxon>Clostridia</taxon>
        <taxon>Eubacteriales</taxon>
        <taxon>Oscillospiraceae</taxon>
        <taxon>Ruminococcus</taxon>
    </lineage>
</organism>
<dbReference type="GO" id="GO:0046655">
    <property type="term" value="P:folic acid metabolic process"/>
    <property type="evidence" value="ECO:0007669"/>
    <property type="project" value="TreeGrafter"/>
</dbReference>
<keyword evidence="6 7" id="KW-0560">Oxidoreductase</keyword>
<gene>
    <name evidence="10" type="ORF">RF007C_13130</name>
</gene>
<dbReference type="InterPro" id="IPR024072">
    <property type="entry name" value="DHFR-like_dom_sf"/>
</dbReference>
<evidence type="ECO:0000256" key="3">
    <source>
        <dbReference type="ARBA" id="ARBA00012856"/>
    </source>
</evidence>
<dbReference type="Gene3D" id="3.40.430.10">
    <property type="entry name" value="Dihydrofolate Reductase, subunit A"/>
    <property type="match status" value="1"/>
</dbReference>
<comment type="catalytic activity">
    <reaction evidence="7">
        <text>(6S)-5,6,7,8-tetrahydrofolate + NADP(+) = 7,8-dihydrofolate + NADPH + H(+)</text>
        <dbReference type="Rhea" id="RHEA:15009"/>
        <dbReference type="ChEBI" id="CHEBI:15378"/>
        <dbReference type="ChEBI" id="CHEBI:57451"/>
        <dbReference type="ChEBI" id="CHEBI:57453"/>
        <dbReference type="ChEBI" id="CHEBI:57783"/>
        <dbReference type="ChEBI" id="CHEBI:58349"/>
        <dbReference type="EC" id="1.5.1.3"/>
    </reaction>
</comment>
<dbReference type="PRINTS" id="PR00070">
    <property type="entry name" value="DHFR"/>
</dbReference>
<dbReference type="PROSITE" id="PS51330">
    <property type="entry name" value="DHFR_2"/>
    <property type="match status" value="1"/>
</dbReference>
<protein>
    <recommendedName>
        <fullName evidence="3 7">Dihydrofolate reductase</fullName>
        <ecNumber evidence="3 7">1.5.1.3</ecNumber>
    </recommendedName>
</protein>
<accession>W7UTZ5</accession>
<dbReference type="GO" id="GO:0004146">
    <property type="term" value="F:dihydrofolate reductase activity"/>
    <property type="evidence" value="ECO:0007669"/>
    <property type="project" value="UniProtKB-EC"/>
</dbReference>
<comment type="function">
    <text evidence="7">Key enzyme in folate metabolism. Catalyzes an essential reaction for de novo glycine and purine synthesis, and for DNA precursor synthesis.</text>
</comment>
<dbReference type="PIRSF" id="PIRSF000194">
    <property type="entry name" value="DHFR"/>
    <property type="match status" value="1"/>
</dbReference>
<dbReference type="GO" id="GO:0046654">
    <property type="term" value="P:tetrahydrofolate biosynthetic process"/>
    <property type="evidence" value="ECO:0007669"/>
    <property type="project" value="UniProtKB-UniPathway"/>
</dbReference>
<dbReference type="EMBL" id="ATAX01000036">
    <property type="protein sequence ID" value="EWM52290.1"/>
    <property type="molecule type" value="Genomic_DNA"/>
</dbReference>